<dbReference type="EMBL" id="JADPRT010000004">
    <property type="protein sequence ID" value="MBF9068693.1"/>
    <property type="molecule type" value="Genomic_DNA"/>
</dbReference>
<comment type="caution">
    <text evidence="2">The sequence shown here is derived from an EMBL/GenBank/DDBJ whole genome shotgun (WGS) entry which is preliminary data.</text>
</comment>
<protein>
    <submittedName>
        <fullName evidence="2">Nuclear transport factor 2 family protein</fullName>
    </submittedName>
</protein>
<dbReference type="Proteomes" id="UP000657385">
    <property type="component" value="Unassembled WGS sequence"/>
</dbReference>
<sequence length="127" mass="13735">MDAIANTTAQELAERYIAAWNETDPAARRKLVDETWAEDGSYTDPLVVAEGRDAIDATLAAVQTQFPGLRFRLGGPVDAHHTIARFTWELGPADAAEPLVIGFDVMVVDAEGRIAQVLGFLDKVPSV</sequence>
<name>A0A931B6F0_9ACTN</name>
<accession>A0A931B6F0</accession>
<dbReference type="InterPro" id="IPR032710">
    <property type="entry name" value="NTF2-like_dom_sf"/>
</dbReference>
<dbReference type="InterPro" id="IPR037401">
    <property type="entry name" value="SnoaL-like"/>
</dbReference>
<feature type="domain" description="SnoaL-like" evidence="1">
    <location>
        <begin position="13"/>
        <end position="116"/>
    </location>
</feature>
<evidence type="ECO:0000313" key="3">
    <source>
        <dbReference type="Proteomes" id="UP000657385"/>
    </source>
</evidence>
<organism evidence="2 3">
    <name type="scientific">Streptacidiphilus fuscans</name>
    <dbReference type="NCBI Taxonomy" id="2789292"/>
    <lineage>
        <taxon>Bacteria</taxon>
        <taxon>Bacillati</taxon>
        <taxon>Actinomycetota</taxon>
        <taxon>Actinomycetes</taxon>
        <taxon>Kitasatosporales</taxon>
        <taxon>Streptomycetaceae</taxon>
        <taxon>Streptacidiphilus</taxon>
    </lineage>
</organism>
<proteinExistence type="predicted"/>
<evidence type="ECO:0000313" key="2">
    <source>
        <dbReference type="EMBL" id="MBF9068693.1"/>
    </source>
</evidence>
<gene>
    <name evidence="2" type="ORF">I2501_11735</name>
</gene>
<dbReference type="RefSeq" id="WP_196193855.1">
    <property type="nucleotide sequence ID" value="NZ_JADPRT010000004.1"/>
</dbReference>
<dbReference type="Pfam" id="PF12680">
    <property type="entry name" value="SnoaL_2"/>
    <property type="match status" value="1"/>
</dbReference>
<dbReference type="AlphaFoldDB" id="A0A931B6F0"/>
<reference evidence="2" key="1">
    <citation type="submission" date="2020-11" db="EMBL/GenBank/DDBJ databases">
        <title>Isolation and identification of active actinomycetes.</title>
        <authorList>
            <person name="Yu B."/>
        </authorList>
    </citation>
    <scope>NUCLEOTIDE SEQUENCE</scope>
    <source>
        <strain evidence="2">NEAU-YB345</strain>
    </source>
</reference>
<evidence type="ECO:0000259" key="1">
    <source>
        <dbReference type="Pfam" id="PF12680"/>
    </source>
</evidence>
<dbReference type="SUPFAM" id="SSF54427">
    <property type="entry name" value="NTF2-like"/>
    <property type="match status" value="1"/>
</dbReference>
<keyword evidence="3" id="KW-1185">Reference proteome</keyword>
<dbReference type="Gene3D" id="3.10.450.50">
    <property type="match status" value="1"/>
</dbReference>